<dbReference type="InterPro" id="IPR011043">
    <property type="entry name" value="Gal_Oxase/kelch_b-propeller"/>
</dbReference>
<reference evidence="6" key="1">
    <citation type="journal article" date="2019" name="Int. J. Syst. Evol. Microbiol.">
        <title>The Global Catalogue of Microorganisms (GCM) 10K type strain sequencing project: providing services to taxonomists for standard genome sequencing and annotation.</title>
        <authorList>
            <consortium name="The Broad Institute Genomics Platform"/>
            <consortium name="The Broad Institute Genome Sequencing Center for Infectious Disease"/>
            <person name="Wu L."/>
            <person name="Ma J."/>
        </authorList>
    </citation>
    <scope>NUCLEOTIDE SEQUENCE [LARGE SCALE GENOMIC DNA]</scope>
    <source>
        <strain evidence="6">JCM 11574</strain>
    </source>
</reference>
<evidence type="ECO:0000256" key="1">
    <source>
        <dbReference type="ARBA" id="ARBA00022729"/>
    </source>
</evidence>
<evidence type="ECO:0008006" key="7">
    <source>
        <dbReference type="Google" id="ProtNLM"/>
    </source>
</evidence>
<dbReference type="Gene3D" id="2.130.10.80">
    <property type="entry name" value="Galactose oxidase/kelch, beta-propeller"/>
    <property type="match status" value="1"/>
</dbReference>
<dbReference type="InterPro" id="IPR009880">
    <property type="entry name" value="Glyoxal_oxidase_N"/>
</dbReference>
<protein>
    <recommendedName>
        <fullName evidence="7">Galactose oxidase</fullName>
    </recommendedName>
</protein>
<name>A0ABP6MZQ0_9ACTN</name>
<dbReference type="Pfam" id="PF09118">
    <property type="entry name" value="GO-like_E_set"/>
    <property type="match status" value="1"/>
</dbReference>
<dbReference type="Gene3D" id="2.60.120.260">
    <property type="entry name" value="Galactose-binding domain-like"/>
    <property type="match status" value="1"/>
</dbReference>
<comment type="caution">
    <text evidence="5">The sequence shown here is derived from an EMBL/GenBank/DDBJ whole genome shotgun (WGS) entry which is preliminary data.</text>
</comment>
<proteinExistence type="predicted"/>
<dbReference type="RefSeq" id="WP_345048219.1">
    <property type="nucleotide sequence ID" value="NZ_BAAAVM010000017.1"/>
</dbReference>
<dbReference type="InterPro" id="IPR013783">
    <property type="entry name" value="Ig-like_fold"/>
</dbReference>
<feature type="compositionally biased region" description="Basic residues" evidence="2">
    <location>
        <begin position="11"/>
        <end position="22"/>
    </location>
</feature>
<dbReference type="CDD" id="cd02851">
    <property type="entry name" value="E_set_GO_C"/>
    <property type="match status" value="1"/>
</dbReference>
<evidence type="ECO:0000259" key="3">
    <source>
        <dbReference type="Pfam" id="PF07250"/>
    </source>
</evidence>
<dbReference type="Pfam" id="PF07250">
    <property type="entry name" value="Glyoxal_oxid_N"/>
    <property type="match status" value="1"/>
</dbReference>
<keyword evidence="1" id="KW-0732">Signal</keyword>
<dbReference type="Proteomes" id="UP001500893">
    <property type="component" value="Unassembled WGS sequence"/>
</dbReference>
<evidence type="ECO:0000259" key="4">
    <source>
        <dbReference type="Pfam" id="PF09118"/>
    </source>
</evidence>
<dbReference type="InterPro" id="IPR014756">
    <property type="entry name" value="Ig_E-set"/>
</dbReference>
<dbReference type="SUPFAM" id="SSF50965">
    <property type="entry name" value="Galactose oxidase, central domain"/>
    <property type="match status" value="1"/>
</dbReference>
<dbReference type="InterPro" id="IPR037293">
    <property type="entry name" value="Gal_Oxidase_central_sf"/>
</dbReference>
<evidence type="ECO:0000313" key="5">
    <source>
        <dbReference type="EMBL" id="GAA3130265.1"/>
    </source>
</evidence>
<dbReference type="Gene3D" id="2.60.40.10">
    <property type="entry name" value="Immunoglobulins"/>
    <property type="match status" value="1"/>
</dbReference>
<feature type="domain" description="Glyoxal oxidase N-terminal" evidence="3">
    <location>
        <begin position="276"/>
        <end position="599"/>
    </location>
</feature>
<feature type="domain" description="Galactose oxidase-like Early set" evidence="4">
    <location>
        <begin position="620"/>
        <end position="713"/>
    </location>
</feature>
<dbReference type="SUPFAM" id="SSF81296">
    <property type="entry name" value="E set domains"/>
    <property type="match status" value="1"/>
</dbReference>
<organism evidence="5 6">
    <name type="scientific">Streptomyces rameus</name>
    <dbReference type="NCBI Taxonomy" id="68261"/>
    <lineage>
        <taxon>Bacteria</taxon>
        <taxon>Bacillati</taxon>
        <taxon>Actinomycetota</taxon>
        <taxon>Actinomycetes</taxon>
        <taxon>Kitasatosporales</taxon>
        <taxon>Streptomycetaceae</taxon>
        <taxon>Streptomyces</taxon>
    </lineage>
</organism>
<dbReference type="PANTHER" id="PTHR32208:SF21">
    <property type="entry name" value="LOW QUALITY PROTEIN: ALDEHYDE OXIDASE GLOX-LIKE"/>
    <property type="match status" value="1"/>
</dbReference>
<gene>
    <name evidence="5" type="ORF">GCM10010521_15490</name>
</gene>
<dbReference type="PANTHER" id="PTHR32208">
    <property type="entry name" value="SECRETED PROTEIN-RELATED"/>
    <property type="match status" value="1"/>
</dbReference>
<evidence type="ECO:0000313" key="6">
    <source>
        <dbReference type="Proteomes" id="UP001500893"/>
    </source>
</evidence>
<accession>A0ABP6MZQ0</accession>
<sequence>MPYTVMPCRPGAHRPGRPSRARPGRHRLLLTALLLFTAALGLGPLGAEHATAATNLVQNPGLEVLDGPARFPRCFEKSGWGDNDFSFAVTDDAHSGSRAVRIQLTRRGDGDRKTMMLENSCAPLVTPGHQYDLSFWYKSTTPDVAFTLFRHDTTQGWVYWTDLKTLPQAAGWTRTEVRTPVIPPHTDQVTWGGALYGVGTLTTDDYAMTDATVLADPDPCTAGGTGPECRGRWTVQSVDSPVRAIHSVLLHTGKVLLIAGSGNDRAAFAAGTFKTTLFDPATGTYTDIPTPQDFFCAGHVQLPDGRVLVVGGNKDYASPDGSVGYKGLRTSYIFDPAQNKYVRANDMLAGHWYPSATEMGNGDVVALGGLGEDSAGTVVNEHFSYAQNKWLPMGEAKQAWSFWGLYPSMILLQDGRLFYTGSHVFGPGLPGTGASVYDYDAGTISEVPGLRKKDERDESMSVLLPPAQDQRVLTMGGGNHTVSPDANRLVDLIDMKAGSPGYVPAPDLPQGHYTDGSPQTGAQGKVYVSAVILPDGKVLETGGALHTYREDPVFEASLYDPATNTFQAGLATDPVPRTYHSSSTLLPDGRVLSIGNNPGDGSFDQRVSIYEPPYLFKGDRPQITSVASTRWTYGTSQRITVDKPVVKASLIRPAAVTHSSDPNQRYVDLPMTVDGNTVDLSLTSNPNLAPPGWYMLSVVDANGVPSVAKWVRVGSEGQVAAARVQSFADELKASGQSTSATDGMSGMSGMNGMNGTAHGTAHRHTGVKVAEGYDGCDHAYGRINQCVPWTFPKMPRADRCAWLLARGYGRLAVHGRDRHHLDRDGDGTACGKGDLGRR</sequence>
<feature type="region of interest" description="Disordered" evidence="2">
    <location>
        <begin position="1"/>
        <end position="22"/>
    </location>
</feature>
<feature type="region of interest" description="Disordered" evidence="2">
    <location>
        <begin position="818"/>
        <end position="838"/>
    </location>
</feature>
<dbReference type="EMBL" id="BAAAVM010000017">
    <property type="protein sequence ID" value="GAA3130265.1"/>
    <property type="molecule type" value="Genomic_DNA"/>
</dbReference>
<dbReference type="InterPro" id="IPR015202">
    <property type="entry name" value="GO-like_E_set"/>
</dbReference>
<evidence type="ECO:0000256" key="2">
    <source>
        <dbReference type="SAM" id="MobiDB-lite"/>
    </source>
</evidence>
<keyword evidence="6" id="KW-1185">Reference proteome</keyword>